<dbReference type="EMBL" id="OANU01000148">
    <property type="protein sequence ID" value="SNX50818.1"/>
    <property type="molecule type" value="Genomic_DNA"/>
</dbReference>
<dbReference type="Pfam" id="PF14072">
    <property type="entry name" value="DndB"/>
    <property type="match status" value="1"/>
</dbReference>
<evidence type="ECO:0000313" key="1">
    <source>
        <dbReference type="EMBL" id="SNX50818.1"/>
    </source>
</evidence>
<proteinExistence type="predicted"/>
<name>A0A240EQC3_9VIBR</name>
<evidence type="ECO:0008006" key="3">
    <source>
        <dbReference type="Google" id="ProtNLM"/>
    </source>
</evidence>
<evidence type="ECO:0000313" key="2">
    <source>
        <dbReference type="Proteomes" id="UP000219336"/>
    </source>
</evidence>
<dbReference type="CDD" id="cd16413">
    <property type="entry name" value="DGQHR_domain"/>
    <property type="match status" value="1"/>
</dbReference>
<dbReference type="AlphaFoldDB" id="A0A240EQC3"/>
<sequence>MADEAKEKFGSVSLVRQGDHKFYSFTMPSDVLAKCCYVINRDEDPELGFQRALDKKRAKEIANYIDSGMGTIPSAIVLSAQDVAEFNYDSRAKSVSFNSINTAFLIIDGQHRVYGFKLAETALRIPVVVYEGLSKRDESRLFIDINSKQKGVPTELLLDIKKLAEYESSEEQYLRKLFDLFSNENDSALYNKLSASKRVKGKITRSVFNTALKPLIKIFGGKSTDEIYEIYNAYLVAVQEGILNKNEISEQMFNTTVFKAFAGFFPIITQRVKDRYGAIYTVDNYFDFTDTVGERVKVSVLSEATNAYKPIVDHLEDTLKQEFTL</sequence>
<dbReference type="RefSeq" id="WP_096995698.1">
    <property type="nucleotide sequence ID" value="NZ_JBHSII010000006.1"/>
</dbReference>
<organism evidence="1 2">
    <name type="scientific">Vibrio thalassae</name>
    <dbReference type="NCBI Taxonomy" id="1243014"/>
    <lineage>
        <taxon>Bacteria</taxon>
        <taxon>Pseudomonadati</taxon>
        <taxon>Pseudomonadota</taxon>
        <taxon>Gammaproteobacteria</taxon>
        <taxon>Vibrionales</taxon>
        <taxon>Vibrionaceae</taxon>
        <taxon>Vibrio</taxon>
    </lineage>
</organism>
<dbReference type="InterPro" id="IPR017601">
    <property type="entry name" value="DGQHR-contain_dom"/>
</dbReference>
<reference evidence="2" key="1">
    <citation type="submission" date="2016-06" db="EMBL/GenBank/DDBJ databases">
        <authorList>
            <person name="Rodrigo-Torres L."/>
            <person name="Arahal R.D."/>
            <person name="Lucena T."/>
        </authorList>
    </citation>
    <scope>NUCLEOTIDE SEQUENCE [LARGE SCALE GENOMIC DNA]</scope>
    <source>
        <strain evidence="2">CECT8203</strain>
    </source>
</reference>
<protein>
    <recommendedName>
        <fullName evidence="3">DGQHR domain protein</fullName>
    </recommendedName>
</protein>
<dbReference type="OrthoDB" id="9789139at2"/>
<keyword evidence="2" id="KW-1185">Reference proteome</keyword>
<dbReference type="Proteomes" id="UP000219336">
    <property type="component" value="Unassembled WGS sequence"/>
</dbReference>
<accession>A0A240EQC3</accession>
<dbReference type="NCBIfam" id="TIGR03187">
    <property type="entry name" value="DGQHR"/>
    <property type="match status" value="1"/>
</dbReference>
<dbReference type="InterPro" id="IPR017642">
    <property type="entry name" value="DNA_S_mod_DndB"/>
</dbReference>
<gene>
    <name evidence="1" type="ORF">VTH8203_04492</name>
</gene>